<keyword evidence="3" id="KW-0245">EGF-like domain</keyword>
<keyword evidence="1" id="KW-0732">Signal</keyword>
<dbReference type="GO" id="GO:0005576">
    <property type="term" value="C:extracellular region"/>
    <property type="evidence" value="ECO:0007669"/>
    <property type="project" value="TreeGrafter"/>
</dbReference>
<evidence type="ECO:0000313" key="7">
    <source>
        <dbReference type="EMBL" id="GFR90472.1"/>
    </source>
</evidence>
<dbReference type="PROSITE" id="PS50026">
    <property type="entry name" value="EGF_3"/>
    <property type="match status" value="1"/>
</dbReference>
<feature type="domain" description="Ig-like" evidence="5">
    <location>
        <begin position="5803"/>
        <end position="5903"/>
    </location>
</feature>
<feature type="non-terminal residue" evidence="7">
    <location>
        <position position="6500"/>
    </location>
</feature>
<evidence type="ECO:0000313" key="8">
    <source>
        <dbReference type="Proteomes" id="UP000762676"/>
    </source>
</evidence>
<dbReference type="PROSITE" id="PS51233">
    <property type="entry name" value="VWFD"/>
    <property type="match status" value="6"/>
</dbReference>
<dbReference type="PROSITE" id="PS50835">
    <property type="entry name" value="IG_LIKE"/>
    <property type="match status" value="1"/>
</dbReference>
<feature type="domain" description="VWFD" evidence="6">
    <location>
        <begin position="4017"/>
        <end position="4204"/>
    </location>
</feature>
<dbReference type="InterPro" id="IPR058727">
    <property type="entry name" value="Helical_Vwde"/>
</dbReference>
<dbReference type="PANTHER" id="PTHR14949:SF56">
    <property type="entry name" value="EGF-LIKE-DOMAIN, MULTIPLE 7"/>
    <property type="match status" value="1"/>
</dbReference>
<dbReference type="InterPro" id="IPR000742">
    <property type="entry name" value="EGF"/>
</dbReference>
<dbReference type="Pfam" id="PF26129">
    <property type="entry name" value="Vwde"/>
    <property type="match status" value="6"/>
</dbReference>
<feature type="disulfide bond" evidence="3">
    <location>
        <begin position="3340"/>
        <end position="3350"/>
    </location>
</feature>
<name>A0AAV4GXP7_9GAST</name>
<dbReference type="InterPro" id="IPR013320">
    <property type="entry name" value="ConA-like_dom_sf"/>
</dbReference>
<feature type="domain" description="VWFD" evidence="6">
    <location>
        <begin position="508"/>
        <end position="721"/>
    </location>
</feature>
<accession>A0AAV4GXP7</accession>
<keyword evidence="8" id="KW-1185">Reference proteome</keyword>
<evidence type="ECO:0000259" key="4">
    <source>
        <dbReference type="PROSITE" id="PS50026"/>
    </source>
</evidence>
<comment type="caution">
    <text evidence="7">The sequence shown here is derived from an EMBL/GenBank/DDBJ whole genome shotgun (WGS) entry which is preliminary data.</text>
</comment>
<dbReference type="PROSITE" id="PS00022">
    <property type="entry name" value="EGF_1"/>
    <property type="match status" value="3"/>
</dbReference>
<dbReference type="Pfam" id="PF00094">
    <property type="entry name" value="VWD"/>
    <property type="match status" value="6"/>
</dbReference>
<evidence type="ECO:0000256" key="3">
    <source>
        <dbReference type="PROSITE-ProRule" id="PRU00076"/>
    </source>
</evidence>
<dbReference type="Gene3D" id="2.60.120.260">
    <property type="entry name" value="Galactose-binding domain-like"/>
    <property type="match status" value="4"/>
</dbReference>
<dbReference type="Proteomes" id="UP000762676">
    <property type="component" value="Unassembled WGS sequence"/>
</dbReference>
<comment type="caution">
    <text evidence="3">Lacks conserved residue(s) required for the propagation of feature annotation.</text>
</comment>
<feature type="domain" description="EGF-like" evidence="4">
    <location>
        <begin position="3336"/>
        <end position="3368"/>
    </location>
</feature>
<dbReference type="Gene3D" id="2.10.25.10">
    <property type="entry name" value="Laminin"/>
    <property type="match status" value="2"/>
</dbReference>
<feature type="domain" description="VWFD" evidence="6">
    <location>
        <begin position="6060"/>
        <end position="6243"/>
    </location>
</feature>
<feature type="disulfide bond" evidence="3">
    <location>
        <begin position="3358"/>
        <end position="3367"/>
    </location>
</feature>
<dbReference type="InterPro" id="IPR001846">
    <property type="entry name" value="VWF_type-D"/>
</dbReference>
<reference evidence="7 8" key="1">
    <citation type="journal article" date="2021" name="Elife">
        <title>Chloroplast acquisition without the gene transfer in kleptoplastic sea slugs, Plakobranchus ocellatus.</title>
        <authorList>
            <person name="Maeda T."/>
            <person name="Takahashi S."/>
            <person name="Yoshida T."/>
            <person name="Shimamura S."/>
            <person name="Takaki Y."/>
            <person name="Nagai Y."/>
            <person name="Toyoda A."/>
            <person name="Suzuki Y."/>
            <person name="Arimoto A."/>
            <person name="Ishii H."/>
            <person name="Satoh N."/>
            <person name="Nishiyama T."/>
            <person name="Hasebe M."/>
            <person name="Maruyama T."/>
            <person name="Minagawa J."/>
            <person name="Obokata J."/>
            <person name="Shigenobu S."/>
        </authorList>
    </citation>
    <scope>NUCLEOTIDE SEQUENCE [LARGE SCALE GENOMIC DNA]</scope>
</reference>
<organism evidence="7 8">
    <name type="scientific">Elysia marginata</name>
    <dbReference type="NCBI Taxonomy" id="1093978"/>
    <lineage>
        <taxon>Eukaryota</taxon>
        <taxon>Metazoa</taxon>
        <taxon>Spiralia</taxon>
        <taxon>Lophotrochozoa</taxon>
        <taxon>Mollusca</taxon>
        <taxon>Gastropoda</taxon>
        <taxon>Heterobranchia</taxon>
        <taxon>Euthyneura</taxon>
        <taxon>Panpulmonata</taxon>
        <taxon>Sacoglossa</taxon>
        <taxon>Placobranchoidea</taxon>
        <taxon>Plakobranchidae</taxon>
        <taxon>Elysia</taxon>
    </lineage>
</organism>
<evidence type="ECO:0000259" key="5">
    <source>
        <dbReference type="PROSITE" id="PS50835"/>
    </source>
</evidence>
<protein>
    <submittedName>
        <fullName evidence="7">von Willebrand factor D and EGF domain-containing protein</fullName>
    </submittedName>
</protein>
<feature type="domain" description="VWFD" evidence="6">
    <location>
        <begin position="5019"/>
        <end position="5210"/>
    </location>
</feature>
<dbReference type="InterPro" id="IPR050969">
    <property type="entry name" value="Dev_Signal_Modulators"/>
</dbReference>
<dbReference type="PROSITE" id="PS01186">
    <property type="entry name" value="EGF_2"/>
    <property type="match status" value="3"/>
</dbReference>
<proteinExistence type="predicted"/>
<dbReference type="SUPFAM" id="SSF49899">
    <property type="entry name" value="Concanavalin A-like lectins/glucanases"/>
    <property type="match status" value="1"/>
</dbReference>
<dbReference type="EMBL" id="BMAT01005282">
    <property type="protein sequence ID" value="GFR90472.1"/>
    <property type="molecule type" value="Genomic_DNA"/>
</dbReference>
<dbReference type="InterPro" id="IPR007110">
    <property type="entry name" value="Ig-like_dom"/>
</dbReference>
<dbReference type="SMART" id="SM00216">
    <property type="entry name" value="VWD"/>
    <property type="match status" value="4"/>
</dbReference>
<dbReference type="PANTHER" id="PTHR14949">
    <property type="entry name" value="EGF-LIKE-DOMAIN, MULTIPLE 7, 8"/>
    <property type="match status" value="1"/>
</dbReference>
<feature type="domain" description="VWFD" evidence="6">
    <location>
        <begin position="2970"/>
        <end position="3169"/>
    </location>
</feature>
<keyword evidence="2 3" id="KW-1015">Disulfide bond</keyword>
<dbReference type="GO" id="GO:0005102">
    <property type="term" value="F:signaling receptor binding"/>
    <property type="evidence" value="ECO:0007669"/>
    <property type="project" value="TreeGrafter"/>
</dbReference>
<dbReference type="Pfam" id="PF23106">
    <property type="entry name" value="EGF_Teneurin"/>
    <property type="match status" value="2"/>
</dbReference>
<evidence type="ECO:0000259" key="6">
    <source>
        <dbReference type="PROSITE" id="PS51233"/>
    </source>
</evidence>
<dbReference type="GO" id="GO:0009986">
    <property type="term" value="C:cell surface"/>
    <property type="evidence" value="ECO:0007669"/>
    <property type="project" value="TreeGrafter"/>
</dbReference>
<gene>
    <name evidence="7" type="ORF">ElyMa_002569200</name>
</gene>
<dbReference type="SMART" id="SM00181">
    <property type="entry name" value="EGF"/>
    <property type="match status" value="7"/>
</dbReference>
<feature type="domain" description="VWFD" evidence="6">
    <location>
        <begin position="1345"/>
        <end position="1537"/>
    </location>
</feature>
<evidence type="ECO:0000256" key="1">
    <source>
        <dbReference type="ARBA" id="ARBA00022729"/>
    </source>
</evidence>
<evidence type="ECO:0000256" key="2">
    <source>
        <dbReference type="ARBA" id="ARBA00023157"/>
    </source>
</evidence>
<sequence length="6500" mass="713487">MTSMAELTVTEGGASAVVRVISSAPPAFFCDVASSSSYCSVLVQAQVAPQPDNDLVCPAPNSDLSFSEIVLSGSGDSAYCGQVITSENWEEGVEIPVVARQDGVIDGLCGSYNGEGDAILIKRDGTDYSRPGQRPDEFSKSWRVQPSESIYSGYCNSSQGTQEQNLELLCQCVGGSNSSTCDTRADLAGCPVQARTLSYATGDDITNELQKRANGPMCENKVVFDYDPDEIHQWSDDATWSEASMRSVASSLCYFKAQTDPSHWDNSTGRLEPDQSLLGGVCFNQCSESGTCSLDYPYVRGFPKLSFFYNEETGRAKFQCQFAAQARTGVSYLIDWRHQDDSVSKVTVNVTSFNVSSAYIGVEEISGFALNSKVSCILTACFSDDCNSTESPGEESNAFVANITVVEDTVQVVEGEGPGYIQVKSSVPPHLLCQGIDLHSMSNDTENMSNFHNGTVTSNETMHNHSTSLYLCQVTLSLGFITHPDDKCPFSAELRQQLTFPQIDSKDNQPYVGGCGVPFKTWPEAVRVPVMAALDSLVDGDVVRTVEVSVNIRYNMSVEKVQVVGQQQVRSFYRRCGNNGASCNCAVTVRALDDVVLLDVCGPSRNKAATAFAVTLYRNGQLTKNLQIKRLLEGRKYKVILPTGTEVKVIARGKYLNVWVQASAADFNNSIGLCGNYNGRKEDDLTTQMGNVYTGSERQPNVFSATWRVNTTESHYRGVCPGQLADYEQTENTFCACQAERNNTSNGNWSECGADLDMYRCSDTRPESQRADSGTDVTGEYLSDSRMPVCNNTDLAFEFDPDFVPQEPSWDPPRNWTEVKAYEFCTNYITKTDIGLQCSEKFAADFNQTVESCVKDIQITDDIQFAVDALTNLLEQCLSAINRVTGLWVNGGPDSNFADSICLSNCNGNGNCSQGLCQCEEGFGGVDCSVDLTAVPQLNLLLPQLPCNVDSEDCTAITIIGGPFVKSDDLVCRLQQADYKDGSSFMPRGNNEYTAQAKFITFQRISCVLPFTSSFYVTVRNSVSVTSNPVLRQVYSPSCFTCEDSNCTLQPKFCFIDNKCYKVNDVNPDNSSLVCDPEKFLSKWTSRLDFPLLDVTPKLTTRFDKATSLFYFGCDWSTLANNDTSLTLFAQWFMEDNQIAEYTITGNETTYEIRHDDQAFVGLTYKAKIYCGLVACETDNCNETKSPLIKSNDFQPEIKVTGRTQLEITEGDDDKVIRITSNFPPAVFCNATDTAACQIILPTQVFLTNDDVQCPASNEVLAQVVLNWEDPVTIGRSVVLDSGCGAVLTNSNWNLVHSVGIKAVTDGVADGNQKRDLVITAKITQTVTVSVGTIQLTVVDRDKIAICQSINDPHMTTSDGLYYNNFNVGEFIMYQHNTLPYEVRTFYRKCNNNAASCNCAVAVRSGTDVFRVDRCGGDNKVTDRGQTPLQADFFLKFGRATGGLTVIQINGGRKYEIFFPTGTAVVVTTTRKYINVVIRMSSSDFGQSQGLCGNFDGNKNNDLTTRNGVLVPIKRVDEFSLSWRVNSEDTLYGGFCETILPTSQPTPVREPSFCACGSNVTSCASDSYLKSCQSGFVQLSKGVDMTSYFEDIAYPATCTLRFLYDDTYVPQVPQWPTPSGFTLANATEFCEGYIMASGSAKACIESVSGLDLEAVIQGCVDDILMLDTLEFARAAVDNIVIRCEIHLEVNTTLWTRKDNNVTLNMNILGEICPEDCNNQGNCSGGICVCEDGFGGPSCEVDLKSPPEIENIFSTRSCDLAFMPQCPTQIYLYGENFDDNKDLTCHIRDLIIDSFGFIISETVTKTAATFINFNTLICNADVGNSINIAVSNNGVNTSQALNFYYFNSNCVLCDAGSDFCIFEKDTCFIKNKCYTLGQLSPDNSSESCQPETSVWKFSPNPRCKVSNRRTPRLSQKTVPIIFFADRMTLNFFATAYPTIREPDLMSSNLDKAPYFEFVCKLSDDETCNNLVEYEISWLRANESWGESQSISCGEESKINLADLEGFSYGQSVKCRVRSCLSANCNDTYSPWRESELSSKIEIRETNLFVTEYGEGSKFHVSSPFPPGMFCGNLSNWDKCTFNIFAREHPNQPLQCDDMNVPQLSFSKLGDGNGDDGSCTRNLNDEGWMSTLVFKVDAIRDNLVEMDHNVQIKVSVEIQLEEAVQSTAVIGEVSVRAVQRDCTGNPSSTVCVCAVMVRSGDDVLVLDQCDGLLETKLYLNEELTAGTRVLQFADGDFHRIVLPSGIYIDVLTQPNDLKVTIHGSSTEFEDAGGLCAGFRATNMSDNERDSFIKSLRALSSYSSGFCSEKEGMDREDIVCQCQKDADPLCGVHSDIFLCGTMGNMARDITERLALLASAPNGCCKSQHDGMDNPAWNSKFMNVSWPTATNLTEADVRLQCLTVLNSTASLCLGIKEEDPRISGIIQSCIDDIQISERLSDAQAFMSQFQWACIHYATTVVKGFTPSNNSLIAPPAQPPCNLWCDRGGCINDLCQCQNGYGGFSCSVQLNAGPNITRVVGGEQAYARPFDFQSISDTVISTESEGDHQVSQNVTLVDGFGGEKSVKLEEMGQFVNITPALSELDPDSCTLGFTVQFDVKFTSLCEYGTFLSTRGPSGSKAGLAVSLCGGDVYVSVSTMHKEWSVKVGQASLERFVAAQISWSPTLGLSGSWDGQTFETQDYLNLGSPLMRADDLIIGSPSLSSSCYVGIIFGGLTIFSAPKAVLDTLGFITERPKLPLPPVISVRYESEMNATVFDCTFENLERGDTQYTLEWKIEQTLVRTITLNSTGQTDELSEEEFFQANGSFGSQVVTQSITVVEGGQSNIQIETSVPPSLFCRQNEIATLHASIVVGAFDGPSSCDSGAVLRQVVIGEEASALQSNDNSSVPIIFGSIPGGGLGPIFLDQPQTGCRFTLNNWTWKTGITIPLRGTIDLVRDGDRKGSISVAVSVDCLTGPEVLVNSSVQVLVKDRDFGSQCSIVNDPHFKTFDGVYFDNFKEGEFLVYSNILLPYSVHGFFRECNRNIAACTCSVAVKVEDDVVLLDRCGSRRSSTSRYKPLTVKLIRNGEVNPGLKIQEYDQGNKYHVILPSGTTVIVESDKRSIGGVPTFLNVWINASPFDYGATKGLCGTFDDDKSNDVVNQAGEDVRIQGKLQDAFSEAWRIDVRNTIYSGTCESEETESREDEYCSCLSADQPSCGPDQYFVNCRKDAAIANSGIKFYEDVTTKIFNASEEPAFCLDPTIDVTVFEFDRFYSFDEDEIKWPTPSGLDVDDATRICREAVFNSSLSVAGCNAAINIDVEGAILSCVTDIKITDDVTWAISLVSNIRVQCINQLSLEVNPPNVKLCPSDCSGRGTCLGFSVCVCDSGYAGFDCSIDLKVPPVLAEIVGGPLCDTTQDNTGCKSVTLLGYPFAQALPPRKPMCHAQALLVTSTSVTIDTSQLEFEFEATFINLESVRCDFPTAGSWVISVSNNGDALSNGLRFISFDSNCVTCTEEGCSPREGICIIDNICYENGAINSLNCSQTCNSDFSNSSWTDLTATDVVPFVRRYTVNEIRQNLLFTPSANFTLIGDPELDMLDDGSKAIVFDGVNQYMQFYPNSSDTCLGDINSCQLGTTFSFYVAIVDYKDDSFIFSCGADDSVTTGISVWYRNNRLNVRVRTFTKEWNARGNFRKSVYGDRYVKVEVSWNIAQGIILWIDGKEAGVNSQFTKMAQTVSGPGYCNFGKPIIRNSFANIAIADLNVVFAPKRLLDCFSVDYELPKFTRNPELSVSVNATTEAAQLGCMVRKLDRNDVIYFTEFVFSRLSMPLKVDPDMEGDKVVAYLFDSMIQPLIFGDEISCRVSACIAADCENTRGPARASLKLSAEVTIINKKLEIFEGQMGEIKAQTSVPPRLFCPIEDRDDDCTIQISAKLLKFDDEITCPVSDGGQEITQLVFPLGNDASVTSGATADTACRYNINFMTTQETRWKATVTIQVLGAVDLIKDGDQRRTVQLMARVIAGGLSFSSVTVGGVEVTVKDRDGIRKRCRSTGDPHHRTFDGKSYNNYKEGEFVLYKHKYLPYEVRAFQLSCNGKAACNCAVAVKSGDDVILLDGCRSKTEPLRTKIFTNGELTEGTRVQYRQQKGTYKIILPTGMVIRANIRTSARIKFKFMDIVITASALDFQNTLGLCGTFDDDNSNDFMTVDGSLVQSEIKFALSWRVEQSESIYNGVCATDTALALTTTSCNCLQDVQPVCSVFVPMQTCTTVVGLSQNVTNENGTSGSSENDILDSCKVAANPTVFQYNPNYTFPLPTWPTNSGLTKDEAEKVCRAVMEASVSLKACGQLLGELTLNLVIEDCVTDVQILDDIEWAITIIVEIQTLCLAEAEVSGPIGDDGQQTVLLGIIDNLCPGDCSGHGNCTAGTCTCEDDWLGIACDIPYTEPPTLISIDGGSQCDKRLRPCNKIKIYGFGFAQTSSLSCRIRSVEDNTVQTIPGVYDTIDTVDCPFDEGGSFEVSITNNRVTFSKTLTYTCFDSVCEDCTNNSCTPRTGICRIDGECYAEGSCKKGEPDLVCRPVYSETDWTRVTVDDVDETRMIFLGVNTTYVITTAGPLLVFGNLSLSFSSSQELGLKNALVFGGQGGLSLSSVTTPCLRDLNKCSLGVTISFSIKITEFVEGGYLLTNCGDQGDSAGIAVYYKRERMYFVFSTLSVEWVTYVKKDQFDGDRFYDFEISWSSQLGLAVYIDNNLAGQENTGSSRQQVVMTPRECELKVGMPQAGNTFLKFELVIINIIYAEKKIVDTFEISTGFPKLTEKPTLEISVNETTGKVILHCQFDTLDRFKYFTAFIFGDGGKTFPRPNNTISEDDLPDLAYGTELSCSVFLCSVEDNFCLQGRGEEVESEPIKVGFEVETTKLTVAEGSMGTIKIISLVPPALLCPRISRSSCDVRIISKIRGAREKYCPDTRVIPQAVILWGQEDKGDAFCGIPISSSVTWQREQIIKVKGVIDGIKDNNQERVVDLTVLISSNSSMFNITEELGRVQLTIEDNDKAKVCGSVNDPHTTTFDGKKYDVFMEGEYVLYQHTSLPYAVHAFFRSCNKRAACNCAVAVKVYDDVVVMDKCPKGDQDPARVPFKVTLYRNGELERGLRVYQKREEEYTVYLPNGDVVYTKVQRNKRYINVWVTAAGASASQTQGLCGTFDGDVSNDLLQSDGIISNDTSETPDEFSLTWRVKAEASIYTGFCGTPTANAALQDPYYCECPYNSGRDSKCGRGLDVFQCNIIDDGPARDDSSRGRRRKGSDITESLLADSSESPAKCVSTESPAEFEYNSSYVFKPTEQGISLQNATELCNSTLLLAINIQGCGPILGVRFELALQFCIKDLMITGQIEWTDVAVENVRLQCQIQIDINEDTWEVGDDGIPKLPPVVDKMCPGACSGNGKCEEGFCQCDDGFAGDDCGITLSDPPILLSIDGGVFCDINSGLDCSNLIIYGFGFAQSLNLSCRLEEFQNGSFVNTTTTMLETSRAVFVRGEIIKCPRGIFQFIELSCTNDGVTYSKEKLRRITFNSLCETCDDNGCVNRTDVCIIDNKCYENGFTNVENPTQRCDVNNRFTWTNITGAECSRTRLGFNQVIDDVLVTNRGNFSLLVSGFGSVVSGSVLSFDGLNQSVEVLTPGLAAGTLECLFDIEQCDLGFRIEFSLKLVQVKDGMVILTSGADAPDGSGIALWVRNMRLYVRVSTISKEWTLTLNSFPVDETFKILLSWSKQAGLSFSINDNEIQQQKNFVTRTRSNIKPSTGPVFGRGSMADSFSNIVLELATFSIIYCNEDTAGSLDLVLIVPELEEKPEIELIVDDTDTKLPFNLSCHFESIQPQAQEEYEYTVKWFVNNQIRFSEQVQNRTNGIIMEGQLGSLQYSDKIQCGVSACVKGDCTNTRGPTKLSEELEAKIKVREEKVVIFEGNDRLSVTIISTFPPRVFCSSASGNATSINECQIKISYYFSREGNELQCVDGVPVPQALIVVEDVSNKHTSQYCAAALTEVNWRSGVKVWLVATPDGRKDGDNKLSLELSASLVLQGSTQWIYSVGNVEVKVIDRDISGVCKLTGDPHIIPYLGRKYKFNNFLEGEFLAVTNAEADFDVHVFLRRCNRGFASCICAVAVRMQDDVIVVDRCGPKRGDVYKKVPVTVLAYLNGEIAENLRIGRMKGDKIRIYLPHGTRIDIKPGNKYLNLYVRASEMDYKKVDGLCGPFDDSDGVSIDVADENVYNALWRIEADKSIYSGVCRSSEVPFNSTIQGTDTMWCNCQAGGMTCNDAINSFGCSFGSNLKIGKDITQQVVESATTQNPPNKCFLTQGGVDFEYSKNYTDKLGEWPTASGITENEAIGECRKAIESSAFYSVCKNFVERDEVVEIIDICVEDVLLSDGFNFTLSAKITVQQRCETEIELSSNLYSNTTTNGTDTNILDVLFCPGNCSGNGRCQGDQCVCDQGYIGDDCAQRNDTPPVVIPPPVSVCDVRLAPCITVTVTGEGFVDSPGLVCFIKE</sequence>